<feature type="domain" description="HTH marR-type" evidence="1">
    <location>
        <begin position="30"/>
        <end position="164"/>
    </location>
</feature>
<dbReference type="AlphaFoldDB" id="A0A6L3SSG1"/>
<comment type="caution">
    <text evidence="2">The sequence shown here is derived from an EMBL/GenBank/DDBJ whole genome shotgun (WGS) entry which is preliminary data.</text>
</comment>
<sequence length="186" mass="20476">MIAPREQPSGFPPLTVSRLALLAGGRDDAFRELVRDLVDFSARLQRIREEIARAMGVSSPQYNILMCIAHCNDQNVTVGRVAELLRVSVPFVVTETRRLVDAGLLIKQSDLQDRRRVYLHLRPQAVAALKDVAPLQRGVNDILFESLGQKEFAQLQTIISGLLQSCAPAFAEAEKSSAARRVSAGV</sequence>
<evidence type="ECO:0000313" key="2">
    <source>
        <dbReference type="EMBL" id="KAB1076468.1"/>
    </source>
</evidence>
<dbReference type="InterPro" id="IPR000835">
    <property type="entry name" value="HTH_MarR-typ"/>
</dbReference>
<evidence type="ECO:0000259" key="1">
    <source>
        <dbReference type="PROSITE" id="PS50995"/>
    </source>
</evidence>
<dbReference type="InterPro" id="IPR036390">
    <property type="entry name" value="WH_DNA-bd_sf"/>
</dbReference>
<dbReference type="PANTHER" id="PTHR33164">
    <property type="entry name" value="TRANSCRIPTIONAL REGULATOR, MARR FAMILY"/>
    <property type="match status" value="1"/>
</dbReference>
<dbReference type="SMART" id="SM00347">
    <property type="entry name" value="HTH_MARR"/>
    <property type="match status" value="1"/>
</dbReference>
<name>A0A6L3SSG1_9HYPH</name>
<dbReference type="OrthoDB" id="8255121at2"/>
<dbReference type="GO" id="GO:0003700">
    <property type="term" value="F:DNA-binding transcription factor activity"/>
    <property type="evidence" value="ECO:0007669"/>
    <property type="project" value="InterPro"/>
</dbReference>
<accession>A0A6L3SSG1</accession>
<dbReference type="PROSITE" id="PS50995">
    <property type="entry name" value="HTH_MARR_2"/>
    <property type="match status" value="1"/>
</dbReference>
<dbReference type="Proteomes" id="UP000474159">
    <property type="component" value="Unassembled WGS sequence"/>
</dbReference>
<organism evidence="2 3">
    <name type="scientific">Methylobacterium soli</name>
    <dbReference type="NCBI Taxonomy" id="553447"/>
    <lineage>
        <taxon>Bacteria</taxon>
        <taxon>Pseudomonadati</taxon>
        <taxon>Pseudomonadota</taxon>
        <taxon>Alphaproteobacteria</taxon>
        <taxon>Hyphomicrobiales</taxon>
        <taxon>Methylobacteriaceae</taxon>
        <taxon>Methylobacterium</taxon>
    </lineage>
</organism>
<evidence type="ECO:0000313" key="3">
    <source>
        <dbReference type="Proteomes" id="UP000474159"/>
    </source>
</evidence>
<dbReference type="InterPro" id="IPR039422">
    <property type="entry name" value="MarR/SlyA-like"/>
</dbReference>
<protein>
    <submittedName>
        <fullName evidence="2">Winged helix-turn-helix transcriptional regulator</fullName>
    </submittedName>
</protein>
<dbReference type="GO" id="GO:0006950">
    <property type="term" value="P:response to stress"/>
    <property type="evidence" value="ECO:0007669"/>
    <property type="project" value="TreeGrafter"/>
</dbReference>
<dbReference type="RefSeq" id="WP_151002811.1">
    <property type="nucleotide sequence ID" value="NZ_BPQY01000366.1"/>
</dbReference>
<dbReference type="SUPFAM" id="SSF46785">
    <property type="entry name" value="Winged helix' DNA-binding domain"/>
    <property type="match status" value="1"/>
</dbReference>
<reference evidence="2 3" key="1">
    <citation type="submission" date="2019-09" db="EMBL/GenBank/DDBJ databases">
        <title>YIM 48816 draft genome.</title>
        <authorList>
            <person name="Jiang L."/>
        </authorList>
    </citation>
    <scope>NUCLEOTIDE SEQUENCE [LARGE SCALE GENOMIC DNA]</scope>
    <source>
        <strain evidence="2 3">YIM 48816</strain>
    </source>
</reference>
<dbReference type="EMBL" id="VZZK01000030">
    <property type="protein sequence ID" value="KAB1076468.1"/>
    <property type="molecule type" value="Genomic_DNA"/>
</dbReference>
<dbReference type="Pfam" id="PF01047">
    <property type="entry name" value="MarR"/>
    <property type="match status" value="1"/>
</dbReference>
<proteinExistence type="predicted"/>
<keyword evidence="3" id="KW-1185">Reference proteome</keyword>
<dbReference type="InterPro" id="IPR036388">
    <property type="entry name" value="WH-like_DNA-bd_sf"/>
</dbReference>
<gene>
    <name evidence="2" type="ORF">F6X53_23415</name>
</gene>
<dbReference type="PANTHER" id="PTHR33164:SF101">
    <property type="entry name" value="TRANSCRIPTIONAL REPRESSOR MPRA"/>
    <property type="match status" value="1"/>
</dbReference>
<dbReference type="Gene3D" id="1.10.10.10">
    <property type="entry name" value="Winged helix-like DNA-binding domain superfamily/Winged helix DNA-binding domain"/>
    <property type="match status" value="1"/>
</dbReference>